<dbReference type="InterPro" id="IPR036851">
    <property type="entry name" value="Chloroperoxidase-like_sf"/>
</dbReference>
<gene>
    <name evidence="9" type="ORF">JAAARDRAFT_184588</name>
</gene>
<evidence type="ECO:0000256" key="3">
    <source>
        <dbReference type="ARBA" id="ARBA00022617"/>
    </source>
</evidence>
<keyword evidence="2" id="KW-0575">Peroxidase</keyword>
<keyword evidence="3" id="KW-0349">Heme</keyword>
<dbReference type="Proteomes" id="UP000027265">
    <property type="component" value="Unassembled WGS sequence"/>
</dbReference>
<comment type="cofactor">
    <cofactor evidence="1">
        <name>heme b</name>
        <dbReference type="ChEBI" id="CHEBI:60344"/>
    </cofactor>
</comment>
<dbReference type="PANTHER" id="PTHR33577:SF18">
    <property type="entry name" value="HEME HALOPEROXIDASE FAMILY PROFILE DOMAIN-CONTAINING PROTEIN"/>
    <property type="match status" value="1"/>
</dbReference>
<proteinExistence type="inferred from homology"/>
<dbReference type="InParanoid" id="A0A067PAT2"/>
<keyword evidence="5" id="KW-0560">Oxidoreductase</keyword>
<evidence type="ECO:0000256" key="5">
    <source>
        <dbReference type="ARBA" id="ARBA00023002"/>
    </source>
</evidence>
<dbReference type="EMBL" id="KL197743">
    <property type="protein sequence ID" value="KDQ52018.1"/>
    <property type="molecule type" value="Genomic_DNA"/>
</dbReference>
<evidence type="ECO:0000256" key="2">
    <source>
        <dbReference type="ARBA" id="ARBA00022559"/>
    </source>
</evidence>
<evidence type="ECO:0000313" key="9">
    <source>
        <dbReference type="EMBL" id="KDQ52018.1"/>
    </source>
</evidence>
<evidence type="ECO:0000256" key="6">
    <source>
        <dbReference type="ARBA" id="ARBA00023004"/>
    </source>
</evidence>
<dbReference type="OrthoDB" id="407298at2759"/>
<evidence type="ECO:0000256" key="7">
    <source>
        <dbReference type="ARBA" id="ARBA00025795"/>
    </source>
</evidence>
<feature type="domain" description="Heme haloperoxidase family profile" evidence="8">
    <location>
        <begin position="54"/>
        <end position="265"/>
    </location>
</feature>
<organism evidence="9 10">
    <name type="scientific">Jaapia argillacea MUCL 33604</name>
    <dbReference type="NCBI Taxonomy" id="933084"/>
    <lineage>
        <taxon>Eukaryota</taxon>
        <taxon>Fungi</taxon>
        <taxon>Dikarya</taxon>
        <taxon>Basidiomycota</taxon>
        <taxon>Agaricomycotina</taxon>
        <taxon>Agaricomycetes</taxon>
        <taxon>Agaricomycetidae</taxon>
        <taxon>Jaapiales</taxon>
        <taxon>Jaapiaceae</taxon>
        <taxon>Jaapia</taxon>
    </lineage>
</organism>
<dbReference type="SUPFAM" id="SSF47571">
    <property type="entry name" value="Cloroperoxidase"/>
    <property type="match status" value="1"/>
</dbReference>
<protein>
    <recommendedName>
        <fullName evidence="8">Heme haloperoxidase family profile domain-containing protein</fullName>
    </recommendedName>
</protein>
<dbReference type="PROSITE" id="PS51405">
    <property type="entry name" value="HEME_HALOPEROXIDASE"/>
    <property type="match status" value="1"/>
</dbReference>
<dbReference type="STRING" id="933084.A0A067PAT2"/>
<accession>A0A067PAT2</accession>
<comment type="similarity">
    <text evidence="7">Belongs to the chloroperoxidase family.</text>
</comment>
<dbReference type="HOGENOM" id="CLU_050230_5_1_1"/>
<dbReference type="PANTHER" id="PTHR33577">
    <property type="entry name" value="STERIGMATOCYSTIN BIOSYNTHESIS PEROXIDASE STCC-RELATED"/>
    <property type="match status" value="1"/>
</dbReference>
<evidence type="ECO:0000256" key="1">
    <source>
        <dbReference type="ARBA" id="ARBA00001970"/>
    </source>
</evidence>
<dbReference type="Gene3D" id="1.10.489.10">
    <property type="entry name" value="Chloroperoxidase-like"/>
    <property type="match status" value="1"/>
</dbReference>
<sequence length="277" mass="31430">MSLPRSDVWLSPTFWSRFSIYNCVSETITTYCRAILIRLHLVSAVSLSERTCPHDHSYVPRKATDSRSPCPALNTLANHGFIPRDGRGINYKDLIKGLQHGYNLSYPLAAFLTLGGYYLLKQYDDISLDDLCRHNRIEHISSLAHNDPVGNAEYAPNVIDCELFDELLKDSADGKTLSSSDVVRARVRREATYDVPIDPVHAEIARGEMALVLGIFGGPEEKVPLDHLRVWFAEERIPDDWLPVHQQTLRQTIKTATRIRTQMNAIKTREERRSTDG</sequence>
<keyword evidence="6" id="KW-0408">Iron</keyword>
<evidence type="ECO:0000313" key="10">
    <source>
        <dbReference type="Proteomes" id="UP000027265"/>
    </source>
</evidence>
<dbReference type="GO" id="GO:0004601">
    <property type="term" value="F:peroxidase activity"/>
    <property type="evidence" value="ECO:0007669"/>
    <property type="project" value="UniProtKB-KW"/>
</dbReference>
<evidence type="ECO:0000259" key="8">
    <source>
        <dbReference type="PROSITE" id="PS51405"/>
    </source>
</evidence>
<dbReference type="GO" id="GO:0046872">
    <property type="term" value="F:metal ion binding"/>
    <property type="evidence" value="ECO:0007669"/>
    <property type="project" value="UniProtKB-KW"/>
</dbReference>
<keyword evidence="10" id="KW-1185">Reference proteome</keyword>
<keyword evidence="4" id="KW-0479">Metal-binding</keyword>
<evidence type="ECO:0000256" key="4">
    <source>
        <dbReference type="ARBA" id="ARBA00022723"/>
    </source>
</evidence>
<dbReference type="InterPro" id="IPR000028">
    <property type="entry name" value="Chloroperoxidase"/>
</dbReference>
<reference evidence="10" key="1">
    <citation type="journal article" date="2014" name="Proc. Natl. Acad. Sci. U.S.A.">
        <title>Extensive sampling of basidiomycete genomes demonstrates inadequacy of the white-rot/brown-rot paradigm for wood decay fungi.</title>
        <authorList>
            <person name="Riley R."/>
            <person name="Salamov A.A."/>
            <person name="Brown D.W."/>
            <person name="Nagy L.G."/>
            <person name="Floudas D."/>
            <person name="Held B.W."/>
            <person name="Levasseur A."/>
            <person name="Lombard V."/>
            <person name="Morin E."/>
            <person name="Otillar R."/>
            <person name="Lindquist E.A."/>
            <person name="Sun H."/>
            <person name="LaButti K.M."/>
            <person name="Schmutz J."/>
            <person name="Jabbour D."/>
            <person name="Luo H."/>
            <person name="Baker S.E."/>
            <person name="Pisabarro A.G."/>
            <person name="Walton J.D."/>
            <person name="Blanchette R.A."/>
            <person name="Henrissat B."/>
            <person name="Martin F."/>
            <person name="Cullen D."/>
            <person name="Hibbett D.S."/>
            <person name="Grigoriev I.V."/>
        </authorList>
    </citation>
    <scope>NUCLEOTIDE SEQUENCE [LARGE SCALE GENOMIC DNA]</scope>
    <source>
        <strain evidence="10">MUCL 33604</strain>
    </source>
</reference>
<dbReference type="AlphaFoldDB" id="A0A067PAT2"/>
<name>A0A067PAT2_9AGAM</name>
<dbReference type="Pfam" id="PF01328">
    <property type="entry name" value="Peroxidase_2"/>
    <property type="match status" value="1"/>
</dbReference>